<evidence type="ECO:0000256" key="5">
    <source>
        <dbReference type="ARBA" id="ARBA00022747"/>
    </source>
</evidence>
<dbReference type="EMBL" id="CP072801">
    <property type="protein sequence ID" value="QTR45379.1"/>
    <property type="molecule type" value="Genomic_DNA"/>
</dbReference>
<keyword evidence="4 7" id="KW-0949">S-adenosyl-L-methionine</keyword>
<name>A0ABX7WP36_9GAMM</name>
<keyword evidence="2 7" id="KW-0489">Methyltransferase</keyword>
<evidence type="ECO:0000256" key="8">
    <source>
        <dbReference type="RuleBase" id="RU000416"/>
    </source>
</evidence>
<dbReference type="InterPro" id="IPR029063">
    <property type="entry name" value="SAM-dependent_MTases_sf"/>
</dbReference>
<keyword evidence="3 7" id="KW-0808">Transferase</keyword>
<dbReference type="PRINTS" id="PR00105">
    <property type="entry name" value="C5METTRFRASE"/>
</dbReference>
<evidence type="ECO:0000256" key="7">
    <source>
        <dbReference type="PROSITE-ProRule" id="PRU01016"/>
    </source>
</evidence>
<dbReference type="RefSeq" id="WP_210221792.1">
    <property type="nucleotide sequence ID" value="NZ_CP072801.1"/>
</dbReference>
<proteinExistence type="inferred from homology"/>
<evidence type="ECO:0000256" key="6">
    <source>
        <dbReference type="ARBA" id="ARBA00047422"/>
    </source>
</evidence>
<dbReference type="InterPro" id="IPR001525">
    <property type="entry name" value="C5_MeTfrase"/>
</dbReference>
<dbReference type="Proteomes" id="UP000672039">
    <property type="component" value="Chromosome"/>
</dbReference>
<dbReference type="InterPro" id="IPR050750">
    <property type="entry name" value="C5-MTase"/>
</dbReference>
<keyword evidence="10" id="KW-1185">Reference proteome</keyword>
<dbReference type="PROSITE" id="PS00095">
    <property type="entry name" value="C5_MTASE_2"/>
    <property type="match status" value="1"/>
</dbReference>
<gene>
    <name evidence="9" type="ORF">J9253_15400</name>
</gene>
<organism evidence="9 10">
    <name type="scientific">Thiothrix litoralis</name>
    <dbReference type="NCBI Taxonomy" id="2891210"/>
    <lineage>
        <taxon>Bacteria</taxon>
        <taxon>Pseudomonadati</taxon>
        <taxon>Pseudomonadota</taxon>
        <taxon>Gammaproteobacteria</taxon>
        <taxon>Thiotrichales</taxon>
        <taxon>Thiotrichaceae</taxon>
        <taxon>Thiothrix</taxon>
    </lineage>
</organism>
<evidence type="ECO:0000256" key="4">
    <source>
        <dbReference type="ARBA" id="ARBA00022691"/>
    </source>
</evidence>
<evidence type="ECO:0000256" key="2">
    <source>
        <dbReference type="ARBA" id="ARBA00022603"/>
    </source>
</evidence>
<evidence type="ECO:0000256" key="1">
    <source>
        <dbReference type="ARBA" id="ARBA00011975"/>
    </source>
</evidence>
<dbReference type="InterPro" id="IPR031303">
    <property type="entry name" value="C5_meth_CS"/>
</dbReference>
<reference evidence="9 10" key="1">
    <citation type="submission" date="2021-04" db="EMBL/GenBank/DDBJ databases">
        <title>Genomics, taxonomy and metabolism of representatives of sulfur bacteria of the genus Thiothrix: Thiothrix fructosivorans QT, Thiothrix unzii A1T and three new species, Thiothrix subterranea sp. nov., Thiothrix litoralis sp. nov. and 'Candidatus Thiothrix anitrata' sp. nov.</title>
        <authorList>
            <person name="Ravin N.V."/>
            <person name="Smolyakov D."/>
            <person name="Rudenko T.S."/>
            <person name="Mardanov A.V."/>
            <person name="Beletsky A.V."/>
            <person name="Markov N.D."/>
            <person name="Fomenkov A.I."/>
            <person name="Roberts R.J."/>
            <person name="Karnachuk O.V."/>
            <person name="Novikov A."/>
            <person name="Grabovich M.Y."/>
        </authorList>
    </citation>
    <scope>NUCLEOTIDE SEQUENCE [LARGE SCALE GENOMIC DNA]</scope>
    <source>
        <strain evidence="9 10">AS</strain>
    </source>
</reference>
<dbReference type="SUPFAM" id="SSF53335">
    <property type="entry name" value="S-adenosyl-L-methionine-dependent methyltransferases"/>
    <property type="match status" value="1"/>
</dbReference>
<keyword evidence="5" id="KW-0680">Restriction system</keyword>
<dbReference type="PANTHER" id="PTHR46098:SF1">
    <property type="entry name" value="TRNA (CYTOSINE(38)-C(5))-METHYLTRANSFERASE"/>
    <property type="match status" value="1"/>
</dbReference>
<comment type="catalytic activity">
    <reaction evidence="6">
        <text>a 2'-deoxycytidine in DNA + S-adenosyl-L-methionine = a 5-methyl-2'-deoxycytidine in DNA + S-adenosyl-L-homocysteine + H(+)</text>
        <dbReference type="Rhea" id="RHEA:13681"/>
        <dbReference type="Rhea" id="RHEA-COMP:11369"/>
        <dbReference type="Rhea" id="RHEA-COMP:11370"/>
        <dbReference type="ChEBI" id="CHEBI:15378"/>
        <dbReference type="ChEBI" id="CHEBI:57856"/>
        <dbReference type="ChEBI" id="CHEBI:59789"/>
        <dbReference type="ChEBI" id="CHEBI:85452"/>
        <dbReference type="ChEBI" id="CHEBI:85454"/>
        <dbReference type="EC" id="2.1.1.37"/>
    </reaction>
</comment>
<dbReference type="PROSITE" id="PS51679">
    <property type="entry name" value="SAM_MT_C5"/>
    <property type="match status" value="1"/>
</dbReference>
<sequence length="314" mass="34314">MLKVASFFAGIGGFDLGMERAGMEVVFQCEVNPFCQQVLNKHWPTVPLYADINTVQPCDIPADTQVWCGGFPCQDLSLANQGKRKGLEGERSGLFFQYAALIAARKPRWVIIENVPGLLNSHEGKDFRVLLEKLDEFGYGISWRVFDAKYFGTPQRRRRVYLVASLGNLRSAEVLFERGPLAIAYRAGIGQKEALAGESGEGDQETDCYAIQHAGIGRKPSAGPQAKGYRNDGESYTLDSRGSADAVCQAIDAFRVRDASGVSAGVDGNRYRAVGNAVCVHVVEWIGRRLLAVDAEWQASLQRDVGFSKQAVAG</sequence>
<evidence type="ECO:0000256" key="3">
    <source>
        <dbReference type="ARBA" id="ARBA00022679"/>
    </source>
</evidence>
<feature type="active site" evidence="7">
    <location>
        <position position="73"/>
    </location>
</feature>
<accession>A0ABX7WP36</accession>
<dbReference type="PANTHER" id="PTHR46098">
    <property type="entry name" value="TRNA (CYTOSINE(38)-C(5))-METHYLTRANSFERASE"/>
    <property type="match status" value="1"/>
</dbReference>
<protein>
    <recommendedName>
        <fullName evidence="1">DNA (cytosine-5-)-methyltransferase</fullName>
        <ecNumber evidence="1">2.1.1.37</ecNumber>
    </recommendedName>
</protein>
<dbReference type="EC" id="2.1.1.37" evidence="1"/>
<evidence type="ECO:0000313" key="9">
    <source>
        <dbReference type="EMBL" id="QTR45379.1"/>
    </source>
</evidence>
<dbReference type="Gene3D" id="3.40.50.150">
    <property type="entry name" value="Vaccinia Virus protein VP39"/>
    <property type="match status" value="1"/>
</dbReference>
<dbReference type="Pfam" id="PF00145">
    <property type="entry name" value="DNA_methylase"/>
    <property type="match status" value="1"/>
</dbReference>
<dbReference type="GO" id="GO:0008168">
    <property type="term" value="F:methyltransferase activity"/>
    <property type="evidence" value="ECO:0007669"/>
    <property type="project" value="UniProtKB-KW"/>
</dbReference>
<dbReference type="GO" id="GO:0032259">
    <property type="term" value="P:methylation"/>
    <property type="evidence" value="ECO:0007669"/>
    <property type="project" value="UniProtKB-KW"/>
</dbReference>
<dbReference type="NCBIfam" id="TIGR00675">
    <property type="entry name" value="dcm"/>
    <property type="match status" value="1"/>
</dbReference>
<comment type="similarity">
    <text evidence="7 8">Belongs to the class I-like SAM-binding methyltransferase superfamily. C5-methyltransferase family.</text>
</comment>
<evidence type="ECO:0000313" key="10">
    <source>
        <dbReference type="Proteomes" id="UP000672039"/>
    </source>
</evidence>